<protein>
    <submittedName>
        <fullName evidence="5">Uncharacterized protein</fullName>
    </submittedName>
</protein>
<evidence type="ECO:0000313" key="5">
    <source>
        <dbReference type="EMBL" id="ETO21783.1"/>
    </source>
</evidence>
<evidence type="ECO:0000256" key="2">
    <source>
        <dbReference type="ARBA" id="ARBA00022576"/>
    </source>
</evidence>
<dbReference type="OrthoDB" id="7403325at2759"/>
<dbReference type="Proteomes" id="UP000023152">
    <property type="component" value="Unassembled WGS sequence"/>
</dbReference>
<comment type="caution">
    <text evidence="5">The sequence shown here is derived from an EMBL/GenBank/DDBJ whole genome shotgun (WGS) entry which is preliminary data.</text>
</comment>
<reference evidence="5 6" key="1">
    <citation type="journal article" date="2013" name="Curr. Biol.">
        <title>The Genome of the Foraminiferan Reticulomyxa filosa.</title>
        <authorList>
            <person name="Glockner G."/>
            <person name="Hulsmann N."/>
            <person name="Schleicher M."/>
            <person name="Noegel A.A."/>
            <person name="Eichinger L."/>
            <person name="Gallinger C."/>
            <person name="Pawlowski J."/>
            <person name="Sierra R."/>
            <person name="Euteneuer U."/>
            <person name="Pillet L."/>
            <person name="Moustafa A."/>
            <person name="Platzer M."/>
            <person name="Groth M."/>
            <person name="Szafranski K."/>
            <person name="Schliwa M."/>
        </authorList>
    </citation>
    <scope>NUCLEOTIDE SEQUENCE [LARGE SCALE GENOMIC DNA]</scope>
</reference>
<dbReference type="PANTHER" id="PTHR42778:SF1">
    <property type="entry name" value="2-AMINOETHYLPHOSPHONATE--PYRUVATE TRANSAMINASE"/>
    <property type="match status" value="1"/>
</dbReference>
<evidence type="ECO:0000256" key="1">
    <source>
        <dbReference type="ARBA" id="ARBA00001933"/>
    </source>
</evidence>
<dbReference type="Gene3D" id="3.90.1150.10">
    <property type="entry name" value="Aspartate Aminotransferase, domain 1"/>
    <property type="match status" value="2"/>
</dbReference>
<name>X6N790_RETFI</name>
<keyword evidence="6" id="KW-1185">Reference proteome</keyword>
<dbReference type="OMA" id="PTHTICA"/>
<dbReference type="AlphaFoldDB" id="X6N790"/>
<dbReference type="SUPFAM" id="SSF53383">
    <property type="entry name" value="PLP-dependent transferases"/>
    <property type="match status" value="1"/>
</dbReference>
<accession>X6N790</accession>
<gene>
    <name evidence="5" type="ORF">RFI_15421</name>
</gene>
<proteinExistence type="predicted"/>
<dbReference type="EMBL" id="ASPP01011296">
    <property type="protein sequence ID" value="ETO21783.1"/>
    <property type="molecule type" value="Genomic_DNA"/>
</dbReference>
<keyword evidence="4" id="KW-0663">Pyridoxal phosphate</keyword>
<dbReference type="PANTHER" id="PTHR42778">
    <property type="entry name" value="2-AMINOETHYLPHOSPHONATE--PYRUVATE TRANSAMINASE"/>
    <property type="match status" value="1"/>
</dbReference>
<keyword evidence="2" id="KW-0032">Aminotransferase</keyword>
<dbReference type="InterPro" id="IPR015424">
    <property type="entry name" value="PyrdxlP-dep_Trfase"/>
</dbReference>
<dbReference type="GO" id="GO:0008483">
    <property type="term" value="F:transaminase activity"/>
    <property type="evidence" value="ECO:0007669"/>
    <property type="project" value="UniProtKB-KW"/>
</dbReference>
<comment type="cofactor">
    <cofactor evidence="1">
        <name>pyridoxal 5'-phosphate</name>
        <dbReference type="ChEBI" id="CHEBI:597326"/>
    </cofactor>
</comment>
<sequence length="183" mass="21394">MLNSLDCHDQWKGLENSGQFRFTPPTHTICALQQALDEFVEEGGVQARMARYKKNQKIVTEAILKLGFELYLDPKDCGHIITSIRYPKSKNWDFNKFYNKLAEQKLRWLLAIRFFFCIARAHINIKFFLGGDLNSFLIYPGKVTNADCFRIGHIGHIYPQDCERLVKILRQVCSEMNLFEIKK</sequence>
<evidence type="ECO:0000256" key="4">
    <source>
        <dbReference type="ARBA" id="ARBA00022898"/>
    </source>
</evidence>
<dbReference type="InterPro" id="IPR015422">
    <property type="entry name" value="PyrdxlP-dep_Trfase_small"/>
</dbReference>
<organism evidence="5 6">
    <name type="scientific">Reticulomyxa filosa</name>
    <dbReference type="NCBI Taxonomy" id="46433"/>
    <lineage>
        <taxon>Eukaryota</taxon>
        <taxon>Sar</taxon>
        <taxon>Rhizaria</taxon>
        <taxon>Retaria</taxon>
        <taxon>Foraminifera</taxon>
        <taxon>Monothalamids</taxon>
        <taxon>Reticulomyxidae</taxon>
        <taxon>Reticulomyxa</taxon>
    </lineage>
</organism>
<evidence type="ECO:0000313" key="6">
    <source>
        <dbReference type="Proteomes" id="UP000023152"/>
    </source>
</evidence>
<keyword evidence="3" id="KW-0808">Transferase</keyword>
<evidence type="ECO:0000256" key="3">
    <source>
        <dbReference type="ARBA" id="ARBA00022679"/>
    </source>
</evidence>